<comment type="subcellular location">
    <subcellularLocation>
        <location evidence="1">Cell membrane</location>
        <topology evidence="1">Multi-pass membrane protein</topology>
    </subcellularLocation>
</comment>
<evidence type="ECO:0000259" key="9">
    <source>
        <dbReference type="Pfam" id="PF00324"/>
    </source>
</evidence>
<proteinExistence type="predicted"/>
<name>A0A7Y8KA71_9PSED</name>
<evidence type="ECO:0000256" key="3">
    <source>
        <dbReference type="ARBA" id="ARBA00022475"/>
    </source>
</evidence>
<feature type="non-terminal residue" evidence="10">
    <location>
        <position position="119"/>
    </location>
</feature>
<dbReference type="PANTHER" id="PTHR43495">
    <property type="entry name" value="GABA PERMEASE"/>
    <property type="match status" value="1"/>
</dbReference>
<evidence type="ECO:0000313" key="11">
    <source>
        <dbReference type="Proteomes" id="UP000537188"/>
    </source>
</evidence>
<feature type="non-terminal residue" evidence="10">
    <location>
        <position position="1"/>
    </location>
</feature>
<keyword evidence="3" id="KW-1003">Cell membrane</keyword>
<evidence type="ECO:0000256" key="8">
    <source>
        <dbReference type="SAM" id="Phobius"/>
    </source>
</evidence>
<dbReference type="PANTHER" id="PTHR43495:SF2">
    <property type="entry name" value="D-SERINE_D-ALANINE_GLYCINE TRANSPORTER"/>
    <property type="match status" value="1"/>
</dbReference>
<evidence type="ECO:0000313" key="10">
    <source>
        <dbReference type="EMBL" id="NWE80380.1"/>
    </source>
</evidence>
<comment type="caution">
    <text evidence="10">The sequence shown here is derived from an EMBL/GenBank/DDBJ whole genome shotgun (WGS) entry which is preliminary data.</text>
</comment>
<reference evidence="10 11" key="1">
    <citation type="submission" date="2020-04" db="EMBL/GenBank/DDBJ databases">
        <title>Molecular characterization of pseudomonads from Agaricus bisporus reveal novel blotch 2 pathogens in Western Europe.</title>
        <authorList>
            <person name="Taparia T."/>
            <person name="Krijger M."/>
            <person name="Haynes E."/>
            <person name="Elpinstone J.G."/>
            <person name="Noble R."/>
            <person name="Van Der Wolf J."/>
        </authorList>
    </citation>
    <scope>NUCLEOTIDE SEQUENCE [LARGE SCALE GENOMIC DNA]</scope>
    <source>
        <strain evidence="10 11">IPO3781</strain>
    </source>
</reference>
<keyword evidence="4 8" id="KW-0812">Transmembrane</keyword>
<evidence type="ECO:0000256" key="2">
    <source>
        <dbReference type="ARBA" id="ARBA00022448"/>
    </source>
</evidence>
<keyword evidence="5" id="KW-0029">Amino-acid transport</keyword>
<dbReference type="AlphaFoldDB" id="A0A7Y8KA71"/>
<sequence length="119" mass="12908">LLSNLNFKTFADFAGAYLGPRAAFFLGWSYWLSWSVAVIGDAVVVGGFFQYWFPHLPAWIPAIGMLATLFALNVLTVRLFGEVEFWFAIIKIIAVVTLIGVSIALIASSFVSPSGVTAS</sequence>
<evidence type="ECO:0000256" key="6">
    <source>
        <dbReference type="ARBA" id="ARBA00022989"/>
    </source>
</evidence>
<organism evidence="10 11">
    <name type="scientific">Pseudomonas yamanorum</name>
    <dbReference type="NCBI Taxonomy" id="515393"/>
    <lineage>
        <taxon>Bacteria</taxon>
        <taxon>Pseudomonadati</taxon>
        <taxon>Pseudomonadota</taxon>
        <taxon>Gammaproteobacteria</taxon>
        <taxon>Pseudomonadales</taxon>
        <taxon>Pseudomonadaceae</taxon>
        <taxon>Pseudomonas</taxon>
    </lineage>
</organism>
<dbReference type="GO" id="GO:0055085">
    <property type="term" value="P:transmembrane transport"/>
    <property type="evidence" value="ECO:0007669"/>
    <property type="project" value="InterPro"/>
</dbReference>
<keyword evidence="7 8" id="KW-0472">Membrane</keyword>
<protein>
    <submittedName>
        <fullName evidence="10">Amino acid transporter</fullName>
    </submittedName>
</protein>
<evidence type="ECO:0000256" key="5">
    <source>
        <dbReference type="ARBA" id="ARBA00022970"/>
    </source>
</evidence>
<accession>A0A7Y8KA71</accession>
<dbReference type="InterPro" id="IPR004841">
    <property type="entry name" value="AA-permease/SLC12A_dom"/>
</dbReference>
<gene>
    <name evidence="10" type="ORF">HX828_32945</name>
</gene>
<feature type="transmembrane region" description="Helical" evidence="8">
    <location>
        <begin position="92"/>
        <end position="111"/>
    </location>
</feature>
<dbReference type="Gene3D" id="1.20.1740.10">
    <property type="entry name" value="Amino acid/polyamine transporter I"/>
    <property type="match status" value="1"/>
</dbReference>
<dbReference type="GO" id="GO:0005886">
    <property type="term" value="C:plasma membrane"/>
    <property type="evidence" value="ECO:0007669"/>
    <property type="project" value="UniProtKB-SubCell"/>
</dbReference>
<feature type="transmembrane region" description="Helical" evidence="8">
    <location>
        <begin position="59"/>
        <end position="80"/>
    </location>
</feature>
<dbReference type="GO" id="GO:0006865">
    <property type="term" value="P:amino acid transport"/>
    <property type="evidence" value="ECO:0007669"/>
    <property type="project" value="UniProtKB-KW"/>
</dbReference>
<feature type="transmembrane region" description="Helical" evidence="8">
    <location>
        <begin position="31"/>
        <end position="53"/>
    </location>
</feature>
<evidence type="ECO:0000256" key="1">
    <source>
        <dbReference type="ARBA" id="ARBA00004651"/>
    </source>
</evidence>
<dbReference type="EMBL" id="JACARF010000101">
    <property type="protein sequence ID" value="NWE80380.1"/>
    <property type="molecule type" value="Genomic_DNA"/>
</dbReference>
<evidence type="ECO:0000256" key="4">
    <source>
        <dbReference type="ARBA" id="ARBA00022692"/>
    </source>
</evidence>
<keyword evidence="2" id="KW-0813">Transport</keyword>
<dbReference type="Pfam" id="PF00324">
    <property type="entry name" value="AA_permease"/>
    <property type="match status" value="1"/>
</dbReference>
<evidence type="ECO:0000256" key="7">
    <source>
        <dbReference type="ARBA" id="ARBA00023136"/>
    </source>
</evidence>
<dbReference type="Proteomes" id="UP000537188">
    <property type="component" value="Unassembled WGS sequence"/>
</dbReference>
<feature type="domain" description="Amino acid permease/ SLC12A" evidence="9">
    <location>
        <begin position="9"/>
        <end position="108"/>
    </location>
</feature>
<keyword evidence="6 8" id="KW-1133">Transmembrane helix</keyword>